<dbReference type="OrthoDB" id="7595716at2"/>
<name>A0A1Y0EFK8_9RHOB</name>
<dbReference type="KEGG" id="lvs:LOKVESSMR4R_02897"/>
<dbReference type="Pfam" id="PF00543">
    <property type="entry name" value="P-II"/>
    <property type="match status" value="1"/>
</dbReference>
<dbReference type="InterPro" id="IPR015867">
    <property type="entry name" value="N-reg_PII/ATP_PRibTrfase_C"/>
</dbReference>
<dbReference type="RefSeq" id="WP_087209753.1">
    <property type="nucleotide sequence ID" value="NZ_CP021431.1"/>
</dbReference>
<sequence>MQTHIAKRVEIVIEAPLERRLTEALTAAGVTGYTVLPVLGGSGRSGQWSRDGQVGRAGMVSVVCLIKPKRLDGLLDAIFAVVKKHIGVVSVTDAHVLRAERF</sequence>
<dbReference type="InterPro" id="IPR011322">
    <property type="entry name" value="N-reg_PII-like_a/b"/>
</dbReference>
<dbReference type="AlphaFoldDB" id="A0A1Y0EFK8"/>
<dbReference type="Proteomes" id="UP000195273">
    <property type="component" value="Chromosome"/>
</dbReference>
<evidence type="ECO:0000256" key="1">
    <source>
        <dbReference type="ARBA" id="ARBA00015681"/>
    </source>
</evidence>
<dbReference type="GO" id="GO:0006808">
    <property type="term" value="P:regulation of nitrogen utilization"/>
    <property type="evidence" value="ECO:0007669"/>
    <property type="project" value="InterPro"/>
</dbReference>
<dbReference type="SUPFAM" id="SSF54913">
    <property type="entry name" value="GlnB-like"/>
    <property type="match status" value="1"/>
</dbReference>
<protein>
    <recommendedName>
        <fullName evidence="1">Nitrogen regulatory protein P-II</fullName>
    </recommendedName>
</protein>
<dbReference type="GO" id="GO:0030234">
    <property type="term" value="F:enzyme regulator activity"/>
    <property type="evidence" value="ECO:0007669"/>
    <property type="project" value="InterPro"/>
</dbReference>
<evidence type="ECO:0000313" key="2">
    <source>
        <dbReference type="EMBL" id="ARU02188.1"/>
    </source>
</evidence>
<evidence type="ECO:0000313" key="3">
    <source>
        <dbReference type="Proteomes" id="UP000195273"/>
    </source>
</evidence>
<reference evidence="2 3" key="1">
    <citation type="submission" date="2017-05" db="EMBL/GenBank/DDBJ databases">
        <title>Genome Sequence of Loktanella vestfoldensis Strain SMR4r Isolated from a Culture of the Diatom Skeletonema marinoi.</title>
        <authorList>
            <person name="Topel M."/>
            <person name="Pinder M.I.M."/>
            <person name="Johansson O.N."/>
            <person name="Kourtchenko O."/>
            <person name="Godhe A."/>
            <person name="Clarke A.K."/>
        </authorList>
    </citation>
    <scope>NUCLEOTIDE SEQUENCE [LARGE SCALE GENOMIC DNA]</scope>
    <source>
        <strain evidence="2 3">SMR4r</strain>
    </source>
</reference>
<dbReference type="EMBL" id="CP021431">
    <property type="protein sequence ID" value="ARU02188.1"/>
    <property type="molecule type" value="Genomic_DNA"/>
</dbReference>
<organism evidence="2 3">
    <name type="scientific">Yoonia vestfoldensis</name>
    <dbReference type="NCBI Taxonomy" id="245188"/>
    <lineage>
        <taxon>Bacteria</taxon>
        <taxon>Pseudomonadati</taxon>
        <taxon>Pseudomonadota</taxon>
        <taxon>Alphaproteobacteria</taxon>
        <taxon>Rhodobacterales</taxon>
        <taxon>Paracoccaceae</taxon>
        <taxon>Yoonia</taxon>
    </lineage>
</organism>
<accession>A0A1Y0EFK8</accession>
<keyword evidence="3" id="KW-1185">Reference proteome</keyword>
<gene>
    <name evidence="2" type="ORF">LOKVESSMR4R_02897</name>
</gene>
<dbReference type="InterPro" id="IPR002187">
    <property type="entry name" value="N-reg_PII"/>
</dbReference>
<dbReference type="Gene3D" id="3.30.70.120">
    <property type="match status" value="1"/>
</dbReference>
<dbReference type="STRING" id="1122181.GCA_000382265_00255"/>
<proteinExistence type="predicted"/>